<feature type="domain" description="Glycosyltransferase 2-like" evidence="4">
    <location>
        <begin position="354"/>
        <end position="518"/>
    </location>
</feature>
<sequence length="697" mass="79177">MMRKHIGDFVKFQKTKVIHQPDIIFARKEKNEKKFTSSSSNRMINKFVPIVSLLLAVLVTLSIGLFLYTGLNHLNGNTPGSTTVLEEPKLLDALRDAQDRGVLMGMHGWAHENYSILTPLQTKENIEKGKEVFEKAGIVPVAFILPEEPINGIVDESLKQKIESNGISTQLPVLETSGSNRNEYTWEWSTMQSFDDPRYQEASEQIREENPETILLHVQDWNPYTKQFLTDYLSSTNEMNITVRVDDIEVNTRPEVVSDMAKLTQYESVGQVAFSVIPAGSRKGDNPTIGNINVNKIMEIYFGFFIITSLLPLSFFVIWKLLSQRHKKRKQNKYLLEDGRDPKDPDPKDPMLVTVIAPAYNEEKAIGKCLQAILNQDYKGEMEIIAVNDGSSDRTAEIISKYPVKLLDLKVNGGKANALNEAIEIAKGDILIFTDSDSYMAPDAVSSLMKCLNENKDAQMVAGNVYIHDNRGKKGLMKYFQMIEYRTEQDITRHLQSLSGSILVCPGPLTAVRRKVCDVVRFSSETIVEDADFTIKALKNSVKIIQEPKAMVYTNAPETLRGWYKQRKRWWYGNLQLWRLHKKWAIKNPWMIFNYSGYIIGVCSIILIMSIPCLILQYENIPLILMSGILCLAFSIMLYIIYIGPLFAKDKRLLVMLIPYVLIYATIKVVVLSSLFLCYLTGKGVKVKFGAKTFVVR</sequence>
<dbReference type="OrthoDB" id="43988at2157"/>
<dbReference type="Proteomes" id="UP000033101">
    <property type="component" value="Chromosome"/>
</dbReference>
<keyword evidence="3" id="KW-0812">Transmembrane</keyword>
<organism evidence="5 6">
    <name type="scientific">Methanosarcina horonobensis HB-1 = JCM 15518</name>
    <dbReference type="NCBI Taxonomy" id="1434110"/>
    <lineage>
        <taxon>Archaea</taxon>
        <taxon>Methanobacteriati</taxon>
        <taxon>Methanobacteriota</taxon>
        <taxon>Stenosarchaea group</taxon>
        <taxon>Methanomicrobia</taxon>
        <taxon>Methanosarcinales</taxon>
        <taxon>Methanosarcinaceae</taxon>
        <taxon>Methanosarcina</taxon>
    </lineage>
</organism>
<name>A0A0E3WUR2_9EURY</name>
<keyword evidence="1" id="KW-0328">Glycosyltransferase</keyword>
<evidence type="ECO:0000256" key="3">
    <source>
        <dbReference type="SAM" id="Phobius"/>
    </source>
</evidence>
<proteinExistence type="predicted"/>
<feature type="transmembrane region" description="Helical" evidence="3">
    <location>
        <begin position="623"/>
        <end position="642"/>
    </location>
</feature>
<protein>
    <submittedName>
        <fullName evidence="5">Glycosyl transferase family 2</fullName>
    </submittedName>
</protein>
<gene>
    <name evidence="5" type="ORF">MSHOH_3187</name>
</gene>
<evidence type="ECO:0000313" key="5">
    <source>
        <dbReference type="EMBL" id="AKB79670.1"/>
    </source>
</evidence>
<keyword evidence="6" id="KW-1185">Reference proteome</keyword>
<feature type="transmembrane region" description="Helical" evidence="3">
    <location>
        <begin position="300"/>
        <end position="322"/>
    </location>
</feature>
<evidence type="ECO:0000313" key="6">
    <source>
        <dbReference type="Proteomes" id="UP000033101"/>
    </source>
</evidence>
<dbReference type="PANTHER" id="PTHR43630">
    <property type="entry name" value="POLY-BETA-1,6-N-ACETYL-D-GLUCOSAMINE SYNTHASE"/>
    <property type="match status" value="1"/>
</dbReference>
<accession>A0A0E3WUR2</accession>
<dbReference type="PATRIC" id="fig|1434110.4.peg.4102"/>
<dbReference type="KEGG" id="mhor:MSHOH_3187"/>
<dbReference type="AlphaFoldDB" id="A0A0E3WUR2"/>
<keyword evidence="3" id="KW-1133">Transmembrane helix</keyword>
<dbReference type="GO" id="GO:0016757">
    <property type="term" value="F:glycosyltransferase activity"/>
    <property type="evidence" value="ECO:0007669"/>
    <property type="project" value="UniProtKB-KW"/>
</dbReference>
<keyword evidence="3" id="KW-0472">Membrane</keyword>
<feature type="transmembrane region" description="Helical" evidence="3">
    <location>
        <begin position="592"/>
        <end position="617"/>
    </location>
</feature>
<reference evidence="5 6" key="1">
    <citation type="submission" date="2014-07" db="EMBL/GenBank/DDBJ databases">
        <title>Methanogenic archaea and the global carbon cycle.</title>
        <authorList>
            <person name="Henriksen J.R."/>
            <person name="Luke J."/>
            <person name="Reinhart S."/>
            <person name="Benedict M.N."/>
            <person name="Youngblut N.D."/>
            <person name="Metcalf M.E."/>
            <person name="Whitaker R.J."/>
            <person name="Metcalf W.W."/>
        </authorList>
    </citation>
    <scope>NUCLEOTIDE SEQUENCE [LARGE SCALE GENOMIC DNA]</scope>
    <source>
        <strain evidence="5 6">HB-1</strain>
    </source>
</reference>
<dbReference type="CDD" id="cd06423">
    <property type="entry name" value="CESA_like"/>
    <property type="match status" value="1"/>
</dbReference>
<dbReference type="Pfam" id="PF10096">
    <property type="entry name" value="DUF2334"/>
    <property type="match status" value="1"/>
</dbReference>
<dbReference type="Pfam" id="PF00535">
    <property type="entry name" value="Glycos_transf_2"/>
    <property type="match status" value="1"/>
</dbReference>
<dbReference type="InterPro" id="IPR011330">
    <property type="entry name" value="Glyco_hydro/deAcase_b/a-brl"/>
</dbReference>
<dbReference type="EMBL" id="CP009516">
    <property type="protein sequence ID" value="AKB79670.1"/>
    <property type="molecule type" value="Genomic_DNA"/>
</dbReference>
<dbReference type="SUPFAM" id="SSF53448">
    <property type="entry name" value="Nucleotide-diphospho-sugar transferases"/>
    <property type="match status" value="1"/>
</dbReference>
<dbReference type="InterPro" id="IPR001173">
    <property type="entry name" value="Glyco_trans_2-like"/>
</dbReference>
<evidence type="ECO:0000259" key="4">
    <source>
        <dbReference type="Pfam" id="PF00535"/>
    </source>
</evidence>
<dbReference type="Gene3D" id="3.20.20.370">
    <property type="entry name" value="Glycoside hydrolase/deacetylase"/>
    <property type="match status" value="1"/>
</dbReference>
<evidence type="ECO:0000256" key="1">
    <source>
        <dbReference type="ARBA" id="ARBA00022676"/>
    </source>
</evidence>
<feature type="transmembrane region" description="Helical" evidence="3">
    <location>
        <begin position="654"/>
        <end position="682"/>
    </location>
</feature>
<keyword evidence="2 5" id="KW-0808">Transferase</keyword>
<dbReference type="GO" id="GO:0005975">
    <property type="term" value="P:carbohydrate metabolic process"/>
    <property type="evidence" value="ECO:0007669"/>
    <property type="project" value="InterPro"/>
</dbReference>
<dbReference type="HOGENOM" id="CLU_025658_0_0_2"/>
<dbReference type="InterPro" id="IPR018763">
    <property type="entry name" value="DUF2334"/>
</dbReference>
<dbReference type="PANTHER" id="PTHR43630:SF1">
    <property type="entry name" value="POLY-BETA-1,6-N-ACETYL-D-GLUCOSAMINE SYNTHASE"/>
    <property type="match status" value="1"/>
</dbReference>
<dbReference type="SUPFAM" id="SSF88713">
    <property type="entry name" value="Glycoside hydrolase/deacetylase"/>
    <property type="match status" value="1"/>
</dbReference>
<dbReference type="Gene3D" id="3.90.550.10">
    <property type="entry name" value="Spore Coat Polysaccharide Biosynthesis Protein SpsA, Chain A"/>
    <property type="match status" value="1"/>
</dbReference>
<dbReference type="InterPro" id="IPR029044">
    <property type="entry name" value="Nucleotide-diphossugar_trans"/>
</dbReference>
<evidence type="ECO:0000256" key="2">
    <source>
        <dbReference type="ARBA" id="ARBA00022679"/>
    </source>
</evidence>
<dbReference type="STRING" id="1434110.MSHOH_3187"/>
<feature type="transmembrane region" description="Helical" evidence="3">
    <location>
        <begin position="47"/>
        <end position="68"/>
    </location>
</feature>